<keyword evidence="2" id="KW-1185">Reference proteome</keyword>
<dbReference type="AlphaFoldDB" id="A0AAD4L4E6"/>
<evidence type="ECO:0000313" key="2">
    <source>
        <dbReference type="Proteomes" id="UP001201163"/>
    </source>
</evidence>
<dbReference type="GO" id="GO:0005737">
    <property type="term" value="C:cytoplasm"/>
    <property type="evidence" value="ECO:0007669"/>
    <property type="project" value="TreeGrafter"/>
</dbReference>
<proteinExistence type="predicted"/>
<dbReference type="GO" id="GO:0006914">
    <property type="term" value="P:autophagy"/>
    <property type="evidence" value="ECO:0007669"/>
    <property type="project" value="TreeGrafter"/>
</dbReference>
<reference evidence="1" key="1">
    <citation type="submission" date="2022-01" db="EMBL/GenBank/DDBJ databases">
        <title>Comparative genomics reveals a dynamic genome evolution in the ectomycorrhizal milk-cap (Lactarius) mushrooms.</title>
        <authorList>
            <consortium name="DOE Joint Genome Institute"/>
            <person name="Lebreton A."/>
            <person name="Tang N."/>
            <person name="Kuo A."/>
            <person name="LaButti K."/>
            <person name="Drula E."/>
            <person name="Barry K."/>
            <person name="Clum A."/>
            <person name="Lipzen A."/>
            <person name="Mousain D."/>
            <person name="Ng V."/>
            <person name="Wang R."/>
            <person name="Wang X."/>
            <person name="Dai Y."/>
            <person name="Henrissat B."/>
            <person name="Grigoriev I.V."/>
            <person name="Guerin-Laguette A."/>
            <person name="Yu F."/>
            <person name="Martin F.M."/>
        </authorList>
    </citation>
    <scope>NUCLEOTIDE SEQUENCE</scope>
    <source>
        <strain evidence="1">QP</strain>
    </source>
</reference>
<dbReference type="PANTHER" id="PTHR12894">
    <property type="entry name" value="CNH DOMAIN CONTAINING"/>
    <property type="match status" value="1"/>
</dbReference>
<dbReference type="PANTHER" id="PTHR12894:SF27">
    <property type="entry name" value="TRANSFORMING GROWTH FACTOR-BETA RECEPTOR-ASSOCIATED PROTEIN 1"/>
    <property type="match status" value="1"/>
</dbReference>
<dbReference type="EMBL" id="JAKELL010000154">
    <property type="protein sequence ID" value="KAH8979836.1"/>
    <property type="molecule type" value="Genomic_DNA"/>
</dbReference>
<dbReference type="InterPro" id="IPR032914">
    <property type="entry name" value="Vam6/VPS39/TRAP1"/>
</dbReference>
<organism evidence="1 2">
    <name type="scientific">Lactarius akahatsu</name>
    <dbReference type="NCBI Taxonomy" id="416441"/>
    <lineage>
        <taxon>Eukaryota</taxon>
        <taxon>Fungi</taxon>
        <taxon>Dikarya</taxon>
        <taxon>Basidiomycota</taxon>
        <taxon>Agaricomycotina</taxon>
        <taxon>Agaricomycetes</taxon>
        <taxon>Russulales</taxon>
        <taxon>Russulaceae</taxon>
        <taxon>Lactarius</taxon>
    </lineage>
</organism>
<accession>A0AAD4L4E6</accession>
<comment type="caution">
    <text evidence="1">The sequence shown here is derived from an EMBL/GenBank/DDBJ whole genome shotgun (WGS) entry which is preliminary data.</text>
</comment>
<gene>
    <name evidence="1" type="ORF">EDB92DRAFT_1902534</name>
</gene>
<dbReference type="GO" id="GO:0016020">
    <property type="term" value="C:membrane"/>
    <property type="evidence" value="ECO:0007669"/>
    <property type="project" value="TreeGrafter"/>
</dbReference>
<dbReference type="GO" id="GO:0034058">
    <property type="term" value="P:endosomal vesicle fusion"/>
    <property type="evidence" value="ECO:0007669"/>
    <property type="project" value="TreeGrafter"/>
</dbReference>
<protein>
    <recommendedName>
        <fullName evidence="3">Vacuolar sorting protein 39/Transforming growth factor beta receptor-associated domain-containing protein</fullName>
    </recommendedName>
</protein>
<dbReference type="Proteomes" id="UP001201163">
    <property type="component" value="Unassembled WGS sequence"/>
</dbReference>
<evidence type="ECO:0008006" key="3">
    <source>
        <dbReference type="Google" id="ProtNLM"/>
    </source>
</evidence>
<name>A0AAD4L4E6_9AGAM</name>
<evidence type="ECO:0000313" key="1">
    <source>
        <dbReference type="EMBL" id="KAH8979836.1"/>
    </source>
</evidence>
<sequence>MASTFPRSHVLILGPNSVQSLLPVTPISQAETLLDDHRIEDVLQLADQQRKKVQSKLVIDASEAEELAYVYQRVGFQCLLETRFEDAGFCLFQGELDPRILISYFPDLRGALLDAHPTLDVFAGVAECMPPYDSMDDLIVANIVWNYSPFLAPTTRSAPPTAKLRRALGIAAHDMLEEFLRKWRRVRSDSSTPAVRAIIDTVLAKLFARGEKTTDLYALLDESDLVVLPEVEPVFRATSQYSALCKMYSKRGDDAALLETWSKLVEGEWTDPEISDPLSDMFALLTARRDRALTQQWGVWLAGKDTERALKLLTAHGSAKRGQKPEDEAATLHQIRAVNPEAGVRFLEHLLLQKRRTDPALHTELVLTYIDEVLSFLADDATSKLWRAKAASYASSPNPTPFLTYFEATTPASPAKHARLRTALFLQTSAAYDAAAAQARLAPHASLLAPELAIIAGKLGYAQEALSLLALTVHDHASAAAFCTSHGAVVPPRAVAQLAERAGLTAWAGPPALVPTASPTPDSPAESAQTQRLLRLLLTIYTSGSPATAPHSSSPAAATAAPTAAEIAAANLLASHAPSFDAPAVLSTLPPRWPLRALSPYLVRTLRTAAHTAHERALNLAVADVAHAQLRAAGALFEEAADEGDEDGGGEELMLDEKAALASSHAPTVEIGKTGADATADVVVGSWMSGRSSITNAPVSDGDTLR</sequence>